<dbReference type="AlphaFoldDB" id="A0A7G9QUT9"/>
<keyword evidence="1" id="KW-0732">Signal</keyword>
<dbReference type="GO" id="GO:0016788">
    <property type="term" value="F:hydrolase activity, acting on ester bonds"/>
    <property type="evidence" value="ECO:0007669"/>
    <property type="project" value="UniProtKB-ARBA"/>
</dbReference>
<feature type="signal peptide" evidence="1">
    <location>
        <begin position="1"/>
        <end position="23"/>
    </location>
</feature>
<dbReference type="SUPFAM" id="SSF52266">
    <property type="entry name" value="SGNH hydrolase"/>
    <property type="match status" value="1"/>
</dbReference>
<keyword evidence="3" id="KW-1185">Reference proteome</keyword>
<evidence type="ECO:0000313" key="2">
    <source>
        <dbReference type="EMBL" id="QNN47114.1"/>
    </source>
</evidence>
<dbReference type="KEGG" id="tbv:H9L17_02830"/>
<sequence>MRALASLLAALLCLAGCGTKAPADGKHERVLFVGNSLTYVGNLPAVFAAMANANGHAIESDMIVRGGASLTEPLKDGSIARALDGRRYAALVLQERGGDLLCGFGPESCADSSASLKAIARMAKEKGVASVVLLGTYQSMPSVSKVIVEREGAAADEAGIAYVEVSQTLQRLGGAQPALVWFDADGMHPGKDLTLLEAMLLHRQLFGALPAAQALVVDGPIYGVQSGLTGTLRAADAPAPKADTPRSIAYSADTTRSLLDALSADR</sequence>
<accession>A0A7G9QUT9</accession>
<organism evidence="2 3">
    <name type="scientific">Thermomonas brevis</name>
    <dbReference type="NCBI Taxonomy" id="215691"/>
    <lineage>
        <taxon>Bacteria</taxon>
        <taxon>Pseudomonadati</taxon>
        <taxon>Pseudomonadota</taxon>
        <taxon>Gammaproteobacteria</taxon>
        <taxon>Lysobacterales</taxon>
        <taxon>Lysobacteraceae</taxon>
        <taxon>Thermomonas</taxon>
    </lineage>
</organism>
<dbReference type="Gene3D" id="3.40.50.1110">
    <property type="entry name" value="SGNH hydrolase"/>
    <property type="match status" value="1"/>
</dbReference>
<dbReference type="Proteomes" id="UP000515977">
    <property type="component" value="Chromosome"/>
</dbReference>
<evidence type="ECO:0000313" key="3">
    <source>
        <dbReference type="Proteomes" id="UP000515977"/>
    </source>
</evidence>
<evidence type="ECO:0008006" key="4">
    <source>
        <dbReference type="Google" id="ProtNLM"/>
    </source>
</evidence>
<dbReference type="InterPro" id="IPR036514">
    <property type="entry name" value="SGNH_hydro_sf"/>
</dbReference>
<proteinExistence type="predicted"/>
<evidence type="ECO:0000256" key="1">
    <source>
        <dbReference type="SAM" id="SignalP"/>
    </source>
</evidence>
<protein>
    <recommendedName>
        <fullName evidence="4">SGNH/GDSL hydrolase family protein</fullName>
    </recommendedName>
</protein>
<reference evidence="2 3" key="1">
    <citation type="submission" date="2020-08" db="EMBL/GenBank/DDBJ databases">
        <title>Genome sequence of Thermomonas brevis KACC 16975T.</title>
        <authorList>
            <person name="Hyun D.-W."/>
            <person name="Bae J.-W."/>
        </authorList>
    </citation>
    <scope>NUCLEOTIDE SEQUENCE [LARGE SCALE GENOMIC DNA]</scope>
    <source>
        <strain evidence="2 3">KACC 16975</strain>
    </source>
</reference>
<dbReference type="EMBL" id="CP060711">
    <property type="protein sequence ID" value="QNN47114.1"/>
    <property type="molecule type" value="Genomic_DNA"/>
</dbReference>
<feature type="chain" id="PRO_5028943831" description="SGNH/GDSL hydrolase family protein" evidence="1">
    <location>
        <begin position="24"/>
        <end position="266"/>
    </location>
</feature>
<gene>
    <name evidence="2" type="ORF">H9L17_02830</name>
</gene>
<name>A0A7G9QUT9_9GAMM</name>
<dbReference type="RefSeq" id="WP_187570861.1">
    <property type="nucleotide sequence ID" value="NZ_CP060711.1"/>
</dbReference>